<accession>A0AAW0EFH5</accession>
<protein>
    <submittedName>
        <fullName evidence="2">Uncharacterized protein</fullName>
    </submittedName>
</protein>
<reference evidence="2 3" key="1">
    <citation type="journal article" date="2024" name="J Genomics">
        <title>Draft genome sequencing and assembly of Favolaschia claudopus CIRM-BRFM 2984 isolated from oak limbs.</title>
        <authorList>
            <person name="Navarro D."/>
            <person name="Drula E."/>
            <person name="Chaduli D."/>
            <person name="Cazenave R."/>
            <person name="Ahrendt S."/>
            <person name="Wang J."/>
            <person name="Lipzen A."/>
            <person name="Daum C."/>
            <person name="Barry K."/>
            <person name="Grigoriev I.V."/>
            <person name="Favel A."/>
            <person name="Rosso M.N."/>
            <person name="Martin F."/>
        </authorList>
    </citation>
    <scope>NUCLEOTIDE SEQUENCE [LARGE SCALE GENOMIC DNA]</scope>
    <source>
        <strain evidence="2 3">CIRM-BRFM 2984</strain>
    </source>
</reference>
<proteinExistence type="predicted"/>
<dbReference type="AlphaFoldDB" id="A0AAW0EFH5"/>
<organism evidence="2 3">
    <name type="scientific">Favolaschia claudopus</name>
    <dbReference type="NCBI Taxonomy" id="2862362"/>
    <lineage>
        <taxon>Eukaryota</taxon>
        <taxon>Fungi</taxon>
        <taxon>Dikarya</taxon>
        <taxon>Basidiomycota</taxon>
        <taxon>Agaricomycotina</taxon>
        <taxon>Agaricomycetes</taxon>
        <taxon>Agaricomycetidae</taxon>
        <taxon>Agaricales</taxon>
        <taxon>Marasmiineae</taxon>
        <taxon>Mycenaceae</taxon>
        <taxon>Favolaschia</taxon>
    </lineage>
</organism>
<keyword evidence="3" id="KW-1185">Reference proteome</keyword>
<evidence type="ECO:0000313" key="3">
    <source>
        <dbReference type="Proteomes" id="UP001362999"/>
    </source>
</evidence>
<dbReference type="Proteomes" id="UP001362999">
    <property type="component" value="Unassembled WGS sequence"/>
</dbReference>
<feature type="region of interest" description="Disordered" evidence="1">
    <location>
        <begin position="198"/>
        <end position="226"/>
    </location>
</feature>
<evidence type="ECO:0000256" key="1">
    <source>
        <dbReference type="SAM" id="MobiDB-lite"/>
    </source>
</evidence>
<sequence>MPQEFLLLYGNHRLTLNRFGYAGTLPRHQSRCKTGTTNVLAGQSLEFRGLAQGSATEDTERGVTWLPYGPTAKAAEVGQVSDKVRMLIGAQPKLSLESASARAKALKLSTSRRRMAKTNARPGTVRSSTLLRDDISAACIPILGLDSLRLARDGSLPPYQLHLHMNAAATCTLAMERAKRVVVSTRAGMRRESLDAVAEPASAQKNVVTVPPPPPCAPIQRNEPAS</sequence>
<comment type="caution">
    <text evidence="2">The sequence shown here is derived from an EMBL/GenBank/DDBJ whole genome shotgun (WGS) entry which is preliminary data.</text>
</comment>
<dbReference type="EMBL" id="JAWWNJ010000001">
    <property type="protein sequence ID" value="KAK7063433.1"/>
    <property type="molecule type" value="Genomic_DNA"/>
</dbReference>
<gene>
    <name evidence="2" type="ORF">R3P38DRAFT_2756366</name>
</gene>
<name>A0AAW0EFH5_9AGAR</name>
<evidence type="ECO:0000313" key="2">
    <source>
        <dbReference type="EMBL" id="KAK7063433.1"/>
    </source>
</evidence>